<evidence type="ECO:0000259" key="2">
    <source>
        <dbReference type="PROSITE" id="PS50943"/>
    </source>
</evidence>
<dbReference type="CDD" id="cd00093">
    <property type="entry name" value="HTH_XRE"/>
    <property type="match status" value="1"/>
</dbReference>
<evidence type="ECO:0000313" key="3">
    <source>
        <dbReference type="EMBL" id="MCC2229007.1"/>
    </source>
</evidence>
<organism evidence="3 4">
    <name type="scientific">Blautia fusiformis</name>
    <dbReference type="NCBI Taxonomy" id="2881264"/>
    <lineage>
        <taxon>Bacteria</taxon>
        <taxon>Bacillati</taxon>
        <taxon>Bacillota</taxon>
        <taxon>Clostridia</taxon>
        <taxon>Lachnospirales</taxon>
        <taxon>Lachnospiraceae</taxon>
        <taxon>Blautia</taxon>
    </lineage>
</organism>
<dbReference type="EMBL" id="JAJEQQ010000031">
    <property type="protein sequence ID" value="MCC2229007.1"/>
    <property type="molecule type" value="Genomic_DNA"/>
</dbReference>
<accession>A0AAW4W694</accession>
<dbReference type="Proteomes" id="UP001198612">
    <property type="component" value="Unassembled WGS sequence"/>
</dbReference>
<dbReference type="GO" id="GO:0003677">
    <property type="term" value="F:DNA binding"/>
    <property type="evidence" value="ECO:0007669"/>
    <property type="project" value="UniProtKB-KW"/>
</dbReference>
<reference evidence="3 4" key="1">
    <citation type="submission" date="2021-10" db="EMBL/GenBank/DDBJ databases">
        <title>Anaerobic single-cell dispensing facilitates the cultivation of human gut bacteria.</title>
        <authorList>
            <person name="Afrizal A."/>
        </authorList>
    </citation>
    <scope>NUCLEOTIDE SEQUENCE [LARGE SCALE GENOMIC DNA]</scope>
    <source>
        <strain evidence="3 4">CLA-AA-H217</strain>
    </source>
</reference>
<comment type="caution">
    <text evidence="3">The sequence shown here is derived from an EMBL/GenBank/DDBJ whole genome shotgun (WGS) entry which is preliminary data.</text>
</comment>
<dbReference type="AlphaFoldDB" id="A0AAW4W694"/>
<keyword evidence="1" id="KW-0238">DNA-binding</keyword>
<dbReference type="PANTHER" id="PTHR46558:SF4">
    <property type="entry name" value="DNA-BIDING PHAGE PROTEIN"/>
    <property type="match status" value="1"/>
</dbReference>
<sequence length="87" mass="10228">MKNEEQKLYQIGEYVRICRKKGGYSQEELAEGVDVSKMTISRIENGENAMSILLFFQIVSFLDISEEEVIRLFRNCDKECREAQGWR</sequence>
<dbReference type="InterPro" id="IPR010982">
    <property type="entry name" value="Lambda_DNA-bd_dom_sf"/>
</dbReference>
<dbReference type="InterPro" id="IPR001387">
    <property type="entry name" value="Cro/C1-type_HTH"/>
</dbReference>
<feature type="domain" description="HTH cro/C1-type" evidence="2">
    <location>
        <begin position="15"/>
        <end position="69"/>
    </location>
</feature>
<dbReference type="PROSITE" id="PS50943">
    <property type="entry name" value="HTH_CROC1"/>
    <property type="match status" value="1"/>
</dbReference>
<keyword evidence="4" id="KW-1185">Reference proteome</keyword>
<name>A0AAW4W694_9FIRM</name>
<dbReference type="SMART" id="SM00530">
    <property type="entry name" value="HTH_XRE"/>
    <property type="match status" value="1"/>
</dbReference>
<dbReference type="SUPFAM" id="SSF47413">
    <property type="entry name" value="lambda repressor-like DNA-binding domains"/>
    <property type="match status" value="1"/>
</dbReference>
<dbReference type="Gene3D" id="1.10.260.40">
    <property type="entry name" value="lambda repressor-like DNA-binding domains"/>
    <property type="match status" value="1"/>
</dbReference>
<gene>
    <name evidence="3" type="ORF">LKD40_14545</name>
</gene>
<protein>
    <submittedName>
        <fullName evidence="3">Helix-turn-helix domain-containing protein</fullName>
    </submittedName>
</protein>
<dbReference type="RefSeq" id="WP_129976099.1">
    <property type="nucleotide sequence ID" value="NZ_JAJEQQ010000031.1"/>
</dbReference>
<evidence type="ECO:0000256" key="1">
    <source>
        <dbReference type="ARBA" id="ARBA00023125"/>
    </source>
</evidence>
<proteinExistence type="predicted"/>
<evidence type="ECO:0000313" key="4">
    <source>
        <dbReference type="Proteomes" id="UP001198612"/>
    </source>
</evidence>
<dbReference type="PANTHER" id="PTHR46558">
    <property type="entry name" value="TRACRIPTIONAL REGULATORY PROTEIN-RELATED-RELATED"/>
    <property type="match status" value="1"/>
</dbReference>
<dbReference type="Pfam" id="PF01381">
    <property type="entry name" value="HTH_3"/>
    <property type="match status" value="1"/>
</dbReference>